<reference evidence="1" key="1">
    <citation type="journal article" date="2020" name="Stud. Mycol.">
        <title>101 Dothideomycetes genomes: a test case for predicting lifestyles and emergence of pathogens.</title>
        <authorList>
            <person name="Haridas S."/>
            <person name="Albert R."/>
            <person name="Binder M."/>
            <person name="Bloem J."/>
            <person name="Labutti K."/>
            <person name="Salamov A."/>
            <person name="Andreopoulos B."/>
            <person name="Baker S."/>
            <person name="Barry K."/>
            <person name="Bills G."/>
            <person name="Bluhm B."/>
            <person name="Cannon C."/>
            <person name="Castanera R."/>
            <person name="Culley D."/>
            <person name="Daum C."/>
            <person name="Ezra D."/>
            <person name="Gonzalez J."/>
            <person name="Henrissat B."/>
            <person name="Kuo A."/>
            <person name="Liang C."/>
            <person name="Lipzen A."/>
            <person name="Lutzoni F."/>
            <person name="Magnuson J."/>
            <person name="Mondo S."/>
            <person name="Nolan M."/>
            <person name="Ohm R."/>
            <person name="Pangilinan J."/>
            <person name="Park H.-J."/>
            <person name="Ramirez L."/>
            <person name="Alfaro M."/>
            <person name="Sun H."/>
            <person name="Tritt A."/>
            <person name="Yoshinaga Y."/>
            <person name="Zwiers L.-H."/>
            <person name="Turgeon B."/>
            <person name="Goodwin S."/>
            <person name="Spatafora J."/>
            <person name="Crous P."/>
            <person name="Grigoriev I."/>
        </authorList>
    </citation>
    <scope>NUCLEOTIDE SEQUENCE</scope>
    <source>
        <strain evidence="1">CBS 125425</strain>
    </source>
</reference>
<proteinExistence type="predicted"/>
<dbReference type="AlphaFoldDB" id="A0A9P4V6S0"/>
<evidence type="ECO:0000313" key="1">
    <source>
        <dbReference type="EMBL" id="KAF2738613.1"/>
    </source>
</evidence>
<keyword evidence="2" id="KW-1185">Reference proteome</keyword>
<accession>A0A9P4V6S0</accession>
<organism evidence="1 2">
    <name type="scientific">Polyplosphaeria fusca</name>
    <dbReference type="NCBI Taxonomy" id="682080"/>
    <lineage>
        <taxon>Eukaryota</taxon>
        <taxon>Fungi</taxon>
        <taxon>Dikarya</taxon>
        <taxon>Ascomycota</taxon>
        <taxon>Pezizomycotina</taxon>
        <taxon>Dothideomycetes</taxon>
        <taxon>Pleosporomycetidae</taxon>
        <taxon>Pleosporales</taxon>
        <taxon>Tetraplosphaeriaceae</taxon>
        <taxon>Polyplosphaeria</taxon>
    </lineage>
</organism>
<sequence>MAQPVVVCGRNPKVSEAVRANLVPEYEVIHILMSLEAAQADIPDLLSGKAPADPASNKGSQNYTSTPVAVCIGGGYDDNAFDSMRKASTGLAGVPWLRPDKSRLAEMPPRNDPEGYGKATAERIKVALDDLREQGVFGKDGVYLY</sequence>
<dbReference type="OrthoDB" id="3649348at2759"/>
<name>A0A9P4V6S0_9PLEO</name>
<protein>
    <submittedName>
        <fullName evidence="1">Uncharacterized protein</fullName>
    </submittedName>
</protein>
<dbReference type="EMBL" id="ML996108">
    <property type="protein sequence ID" value="KAF2738613.1"/>
    <property type="molecule type" value="Genomic_DNA"/>
</dbReference>
<evidence type="ECO:0000313" key="2">
    <source>
        <dbReference type="Proteomes" id="UP000799444"/>
    </source>
</evidence>
<dbReference type="Proteomes" id="UP000799444">
    <property type="component" value="Unassembled WGS sequence"/>
</dbReference>
<gene>
    <name evidence="1" type="ORF">EJ04DRAFT_560616</name>
</gene>
<comment type="caution">
    <text evidence="1">The sequence shown here is derived from an EMBL/GenBank/DDBJ whole genome shotgun (WGS) entry which is preliminary data.</text>
</comment>